<evidence type="ECO:0000313" key="3">
    <source>
        <dbReference type="Proteomes" id="UP000323000"/>
    </source>
</evidence>
<keyword evidence="1" id="KW-0812">Transmembrane</keyword>
<dbReference type="AlphaFoldDB" id="A0A5C7HIX5"/>
<name>A0A5C7HIX5_9ROSI</name>
<accession>A0A5C7HIX5</accession>
<proteinExistence type="predicted"/>
<keyword evidence="1" id="KW-0472">Membrane</keyword>
<evidence type="ECO:0000256" key="1">
    <source>
        <dbReference type="SAM" id="Phobius"/>
    </source>
</evidence>
<gene>
    <name evidence="2" type="ORF">EZV62_018270</name>
</gene>
<evidence type="ECO:0000313" key="2">
    <source>
        <dbReference type="EMBL" id="TXG56957.1"/>
    </source>
</evidence>
<protein>
    <submittedName>
        <fullName evidence="2">Uncharacterized protein</fullName>
    </submittedName>
</protein>
<keyword evidence="1" id="KW-1133">Transmembrane helix</keyword>
<feature type="transmembrane region" description="Helical" evidence="1">
    <location>
        <begin position="62"/>
        <end position="84"/>
    </location>
</feature>
<comment type="caution">
    <text evidence="2">The sequence shown here is derived from an EMBL/GenBank/DDBJ whole genome shotgun (WGS) entry which is preliminary data.</text>
</comment>
<organism evidence="2 3">
    <name type="scientific">Acer yangbiense</name>
    <dbReference type="NCBI Taxonomy" id="1000413"/>
    <lineage>
        <taxon>Eukaryota</taxon>
        <taxon>Viridiplantae</taxon>
        <taxon>Streptophyta</taxon>
        <taxon>Embryophyta</taxon>
        <taxon>Tracheophyta</taxon>
        <taxon>Spermatophyta</taxon>
        <taxon>Magnoliopsida</taxon>
        <taxon>eudicotyledons</taxon>
        <taxon>Gunneridae</taxon>
        <taxon>Pentapetalae</taxon>
        <taxon>rosids</taxon>
        <taxon>malvids</taxon>
        <taxon>Sapindales</taxon>
        <taxon>Sapindaceae</taxon>
        <taxon>Hippocastanoideae</taxon>
        <taxon>Acereae</taxon>
        <taxon>Acer</taxon>
    </lineage>
</organism>
<sequence length="87" mass="9765">MRWWRRQGHASLRVISSRGHALAKATVLMFAKLRDSLVDTAEASVVDAFALKNAKTHRLIDVFINLISGPLACFIFLYVFSGLIDVF</sequence>
<keyword evidence="3" id="KW-1185">Reference proteome</keyword>
<dbReference type="EMBL" id="VAHF01000008">
    <property type="protein sequence ID" value="TXG56957.1"/>
    <property type="molecule type" value="Genomic_DNA"/>
</dbReference>
<reference evidence="3" key="1">
    <citation type="journal article" date="2019" name="Gigascience">
        <title>De novo genome assembly of the endangered Acer yangbiense, a plant species with extremely small populations endemic to Yunnan Province, China.</title>
        <authorList>
            <person name="Yang J."/>
            <person name="Wariss H.M."/>
            <person name="Tao L."/>
            <person name="Zhang R."/>
            <person name="Yun Q."/>
            <person name="Hollingsworth P."/>
            <person name="Dao Z."/>
            <person name="Luo G."/>
            <person name="Guo H."/>
            <person name="Ma Y."/>
            <person name="Sun W."/>
        </authorList>
    </citation>
    <scope>NUCLEOTIDE SEQUENCE [LARGE SCALE GENOMIC DNA]</scope>
    <source>
        <strain evidence="3">cv. Malutang</strain>
    </source>
</reference>
<dbReference type="Proteomes" id="UP000323000">
    <property type="component" value="Chromosome 8"/>
</dbReference>
<dbReference type="OrthoDB" id="10455283at2759"/>